<comment type="caution">
    <text evidence="1">The sequence shown here is derived from an EMBL/GenBank/DDBJ whole genome shotgun (WGS) entry which is preliminary data.</text>
</comment>
<dbReference type="EMBL" id="LSBJ02000004">
    <property type="protein sequence ID" value="OAQ66385.1"/>
    <property type="molecule type" value="Genomic_DNA"/>
</dbReference>
<reference evidence="1 2" key="1">
    <citation type="journal article" date="2016" name="PLoS Pathog.">
        <title>Biosynthesis of antibiotic leucinostatins in bio-control fungus Purpureocillium lilacinum and their inhibition on phytophthora revealed by genome mining.</title>
        <authorList>
            <person name="Wang G."/>
            <person name="Liu Z."/>
            <person name="Lin R."/>
            <person name="Li E."/>
            <person name="Mao Z."/>
            <person name="Ling J."/>
            <person name="Yang Y."/>
            <person name="Yin W.B."/>
            <person name="Xie B."/>
        </authorList>
    </citation>
    <scope>NUCLEOTIDE SEQUENCE [LARGE SCALE GENOMIC DNA]</scope>
    <source>
        <strain evidence="1">170</strain>
    </source>
</reference>
<dbReference type="KEGG" id="pchm:VFPPC_07949"/>
<evidence type="ECO:0000313" key="1">
    <source>
        <dbReference type="EMBL" id="OAQ66385.1"/>
    </source>
</evidence>
<protein>
    <submittedName>
        <fullName evidence="1">Uncharacterized protein</fullName>
    </submittedName>
</protein>
<organism evidence="1 2">
    <name type="scientific">Pochonia chlamydosporia 170</name>
    <dbReference type="NCBI Taxonomy" id="1380566"/>
    <lineage>
        <taxon>Eukaryota</taxon>
        <taxon>Fungi</taxon>
        <taxon>Dikarya</taxon>
        <taxon>Ascomycota</taxon>
        <taxon>Pezizomycotina</taxon>
        <taxon>Sordariomycetes</taxon>
        <taxon>Hypocreomycetidae</taxon>
        <taxon>Hypocreales</taxon>
        <taxon>Clavicipitaceae</taxon>
        <taxon>Pochonia</taxon>
    </lineage>
</organism>
<sequence length="254" mass="28874">MAGNTKQQLTVDSFVFVSYDGVNPPRDAKTRRRIKQQAMKKAAVARKETGCYGKQNLRQLPVFVSNDDHFDAKPPVCIHKDTGWQYDHLSPGEIVPANTYTRHQISLTSLRLGACAPKNFDLLFKVMPLMGLRLGVASLPDFIHDHPCTTALSWMSKFGGRKFLSFIPSRYDQVPSLRYATDCIIAKFEQIMLPVERRTVQGNINVLLQYQRALRELQRELNSELSWISAETLCATQLLGVFEVCYAHDNSYVF</sequence>
<dbReference type="STRING" id="1380566.A0A179FL73"/>
<keyword evidence="2" id="KW-1185">Reference proteome</keyword>
<name>A0A179FL73_METCM</name>
<dbReference type="OrthoDB" id="3525185at2759"/>
<dbReference type="RefSeq" id="XP_018143472.1">
    <property type="nucleotide sequence ID" value="XM_018286732.1"/>
</dbReference>
<dbReference type="Proteomes" id="UP000078397">
    <property type="component" value="Unassembled WGS sequence"/>
</dbReference>
<gene>
    <name evidence="1" type="ORF">VFPPC_07949</name>
</gene>
<accession>A0A179FL73</accession>
<evidence type="ECO:0000313" key="2">
    <source>
        <dbReference type="Proteomes" id="UP000078397"/>
    </source>
</evidence>
<dbReference type="GeneID" id="28850726"/>
<dbReference type="AlphaFoldDB" id="A0A179FL73"/>
<proteinExistence type="predicted"/>